<dbReference type="InterPro" id="IPR038969">
    <property type="entry name" value="FEN"/>
</dbReference>
<evidence type="ECO:0000259" key="3">
    <source>
        <dbReference type="SMART" id="SM00475"/>
    </source>
</evidence>
<reference evidence="5 6" key="1">
    <citation type="submission" date="2019-03" db="EMBL/GenBank/DDBJ databases">
        <authorList>
            <person name="Gaulin E."/>
            <person name="Dumas B."/>
        </authorList>
    </citation>
    <scope>NUCLEOTIDE SEQUENCE [LARGE SCALE GENOMIC DNA]</scope>
    <source>
        <strain evidence="5">CBS 568.67</strain>
    </source>
</reference>
<dbReference type="GO" id="GO:0033567">
    <property type="term" value="P:DNA replication, Okazaki fragment processing"/>
    <property type="evidence" value="ECO:0007669"/>
    <property type="project" value="InterPro"/>
</dbReference>
<evidence type="ECO:0000313" key="5">
    <source>
        <dbReference type="EMBL" id="VFT89688.1"/>
    </source>
</evidence>
<dbReference type="EMBL" id="VJMH01005403">
    <property type="protein sequence ID" value="KAF0696423.1"/>
    <property type="molecule type" value="Genomic_DNA"/>
</dbReference>
<feature type="domain" description="5'-3' exonuclease" evidence="3">
    <location>
        <begin position="31"/>
        <end position="304"/>
    </location>
</feature>
<dbReference type="CDD" id="cd09859">
    <property type="entry name" value="PIN_53EXO"/>
    <property type="match status" value="1"/>
</dbReference>
<keyword evidence="6" id="KW-1185">Reference proteome</keyword>
<organism evidence="5 6">
    <name type="scientific">Aphanomyces stellatus</name>
    <dbReference type="NCBI Taxonomy" id="120398"/>
    <lineage>
        <taxon>Eukaryota</taxon>
        <taxon>Sar</taxon>
        <taxon>Stramenopiles</taxon>
        <taxon>Oomycota</taxon>
        <taxon>Saprolegniomycetes</taxon>
        <taxon>Saprolegniales</taxon>
        <taxon>Verrucalvaceae</taxon>
        <taxon>Aphanomyces</taxon>
    </lineage>
</organism>
<proteinExistence type="predicted"/>
<dbReference type="EMBL" id="CAADRA010005424">
    <property type="protein sequence ID" value="VFT89688.1"/>
    <property type="molecule type" value="Genomic_DNA"/>
</dbReference>
<keyword evidence="1" id="KW-0540">Nuclease</keyword>
<name>A0A485KXE8_9STRA</name>
<dbReference type="PANTHER" id="PTHR42646:SF2">
    <property type="entry name" value="5'-3' EXONUCLEASE FAMILY PROTEIN"/>
    <property type="match status" value="1"/>
</dbReference>
<dbReference type="InterPro" id="IPR029060">
    <property type="entry name" value="PIN-like_dom_sf"/>
</dbReference>
<evidence type="ECO:0000256" key="1">
    <source>
        <dbReference type="ARBA" id="ARBA00022722"/>
    </source>
</evidence>
<evidence type="ECO:0000256" key="2">
    <source>
        <dbReference type="ARBA" id="ARBA00022801"/>
    </source>
</evidence>
<dbReference type="GO" id="GO:0008409">
    <property type="term" value="F:5'-3' exonuclease activity"/>
    <property type="evidence" value="ECO:0007669"/>
    <property type="project" value="InterPro"/>
</dbReference>
<dbReference type="Gene3D" id="3.40.50.1010">
    <property type="entry name" value="5'-nuclease"/>
    <property type="match status" value="1"/>
</dbReference>
<dbReference type="GO" id="GO:0017108">
    <property type="term" value="F:5'-flap endonuclease activity"/>
    <property type="evidence" value="ECO:0007669"/>
    <property type="project" value="InterPro"/>
</dbReference>
<dbReference type="GO" id="GO:0003677">
    <property type="term" value="F:DNA binding"/>
    <property type="evidence" value="ECO:0007669"/>
    <property type="project" value="InterPro"/>
</dbReference>
<dbReference type="SUPFAM" id="SSF88723">
    <property type="entry name" value="PIN domain-like"/>
    <property type="match status" value="1"/>
</dbReference>
<sequence length="325" mass="35870">MSTSSPFSLLSSIWGWLHGTSSIPPSVLPSKRVVLIDGNNILHHKYDPACTKSASYVHLCLIITVFISFSLDRVKKTVRIGATLGFLDEIEKALDTFEPHRIGVVFDPPRQVTPRKRTSKQHKHQGGALRPQFSITATALQRLGIAVVQVPTVRADDLIASYTKASVADDFDVVIVSNDTDFYQLLSPHVVVFNPSRGHCLRDTDEIFGLPTPTLQLDLMTLVGSKWGKAPGLPGGLGRDEAVALLVKSNGLLQLLDRLEEFVSDDPLRDRLAAAATMLRETYLASKLDDSLLLPLPLDDFSLRHIKPRGLSNMVKHPKLLFKKN</sequence>
<evidence type="ECO:0000313" key="4">
    <source>
        <dbReference type="EMBL" id="KAF0696423.1"/>
    </source>
</evidence>
<dbReference type="OrthoDB" id="275278at2759"/>
<protein>
    <submittedName>
        <fullName evidence="5">Aste57867_12841 protein</fullName>
    </submittedName>
</protein>
<dbReference type="InterPro" id="IPR002421">
    <property type="entry name" value="5-3_exonuclease"/>
</dbReference>
<evidence type="ECO:0000313" key="6">
    <source>
        <dbReference type="Proteomes" id="UP000332933"/>
    </source>
</evidence>
<keyword evidence="2" id="KW-0378">Hydrolase</keyword>
<dbReference type="Proteomes" id="UP000332933">
    <property type="component" value="Unassembled WGS sequence"/>
</dbReference>
<dbReference type="SMART" id="SM00475">
    <property type="entry name" value="53EXOc"/>
    <property type="match status" value="1"/>
</dbReference>
<reference evidence="4" key="2">
    <citation type="submission" date="2019-06" db="EMBL/GenBank/DDBJ databases">
        <title>Genomics analysis of Aphanomyces spp. identifies a new class of oomycete effector associated with host adaptation.</title>
        <authorList>
            <person name="Gaulin E."/>
        </authorList>
    </citation>
    <scope>NUCLEOTIDE SEQUENCE</scope>
    <source>
        <strain evidence="4">CBS 578.67</strain>
    </source>
</reference>
<dbReference type="InterPro" id="IPR020046">
    <property type="entry name" value="5-3_exonucl_a-hlix_arch_N"/>
</dbReference>
<dbReference type="AlphaFoldDB" id="A0A485KXE8"/>
<dbReference type="PANTHER" id="PTHR42646">
    <property type="entry name" value="FLAP ENDONUCLEASE XNI"/>
    <property type="match status" value="1"/>
</dbReference>
<accession>A0A485KXE8</accession>
<gene>
    <name evidence="5" type="primary">Aste57867_12841</name>
    <name evidence="4" type="ORF">As57867_012793</name>
    <name evidence="5" type="ORF">ASTE57867_12841</name>
</gene>
<dbReference type="Pfam" id="PF02739">
    <property type="entry name" value="5_3_exonuc_N"/>
    <property type="match status" value="1"/>
</dbReference>